<keyword evidence="1" id="KW-0808">Transferase</keyword>
<organism evidence="3 4">
    <name type="scientific">Actinomadura physcomitrii</name>
    <dbReference type="NCBI Taxonomy" id="2650748"/>
    <lineage>
        <taxon>Bacteria</taxon>
        <taxon>Bacillati</taxon>
        <taxon>Actinomycetota</taxon>
        <taxon>Actinomycetes</taxon>
        <taxon>Streptosporangiales</taxon>
        <taxon>Thermomonosporaceae</taxon>
        <taxon>Actinomadura</taxon>
    </lineage>
</organism>
<dbReference type="SUPFAM" id="SSF55874">
    <property type="entry name" value="ATPase domain of HSP90 chaperone/DNA topoisomerase II/histidine kinase"/>
    <property type="match status" value="1"/>
</dbReference>
<evidence type="ECO:0000259" key="2">
    <source>
        <dbReference type="Pfam" id="PF13581"/>
    </source>
</evidence>
<dbReference type="InterPro" id="IPR003594">
    <property type="entry name" value="HATPase_dom"/>
</dbReference>
<evidence type="ECO:0000256" key="1">
    <source>
        <dbReference type="ARBA" id="ARBA00022527"/>
    </source>
</evidence>
<dbReference type="PANTHER" id="PTHR35526:SF3">
    <property type="entry name" value="ANTI-SIGMA-F FACTOR RSBW"/>
    <property type="match status" value="1"/>
</dbReference>
<proteinExistence type="predicted"/>
<keyword evidence="1" id="KW-0418">Kinase</keyword>
<comment type="caution">
    <text evidence="3">The sequence shown here is derived from an EMBL/GenBank/DDBJ whole genome shotgun (WGS) entry which is preliminary data.</text>
</comment>
<accession>A0A6I4MBW9</accession>
<dbReference type="AlphaFoldDB" id="A0A6I4MBW9"/>
<evidence type="ECO:0000313" key="4">
    <source>
        <dbReference type="Proteomes" id="UP000462055"/>
    </source>
</evidence>
<dbReference type="PANTHER" id="PTHR35526">
    <property type="entry name" value="ANTI-SIGMA-F FACTOR RSBW-RELATED"/>
    <property type="match status" value="1"/>
</dbReference>
<dbReference type="RefSeq" id="WP_151594405.1">
    <property type="nucleotide sequence ID" value="NZ_WBMS02000011.1"/>
</dbReference>
<dbReference type="GO" id="GO:0004674">
    <property type="term" value="F:protein serine/threonine kinase activity"/>
    <property type="evidence" value="ECO:0007669"/>
    <property type="project" value="UniProtKB-KW"/>
</dbReference>
<feature type="domain" description="Histidine kinase/HSP90-like ATPase" evidence="2">
    <location>
        <begin position="41"/>
        <end position="123"/>
    </location>
</feature>
<gene>
    <name evidence="3" type="ORF">F8568_016405</name>
</gene>
<keyword evidence="1" id="KW-0723">Serine/threonine-protein kinase</keyword>
<dbReference type="InterPro" id="IPR036890">
    <property type="entry name" value="HATPase_C_sf"/>
</dbReference>
<protein>
    <recommendedName>
        <fullName evidence="2">Histidine kinase/HSP90-like ATPase domain-containing protein</fullName>
    </recommendedName>
</protein>
<dbReference type="Proteomes" id="UP000462055">
    <property type="component" value="Unassembled WGS sequence"/>
</dbReference>
<evidence type="ECO:0000313" key="3">
    <source>
        <dbReference type="EMBL" id="MWA01925.1"/>
    </source>
</evidence>
<name>A0A6I4MBW9_9ACTN</name>
<keyword evidence="4" id="KW-1185">Reference proteome</keyword>
<dbReference type="EMBL" id="WBMS02000011">
    <property type="protein sequence ID" value="MWA01925.1"/>
    <property type="molecule type" value="Genomic_DNA"/>
</dbReference>
<dbReference type="InterPro" id="IPR050267">
    <property type="entry name" value="Anti-sigma-factor_SerPK"/>
</dbReference>
<dbReference type="Gene3D" id="3.30.565.10">
    <property type="entry name" value="Histidine kinase-like ATPase, C-terminal domain"/>
    <property type="match status" value="1"/>
</dbReference>
<dbReference type="Pfam" id="PF13581">
    <property type="entry name" value="HATPase_c_2"/>
    <property type="match status" value="1"/>
</dbReference>
<sequence length="210" mass="22211">MMSTPDCLLIPMLASKAAPGLARTLTKTRLHNWGYGHISDDAFLIASELITNAVAATPGKEIRFQFSRDVAGVLIAVWDASTAQPQARPMIDMTLDTLDVSEEHWDDNGGRGLPIVAALAAECGPPPTRPAANGCGPASNPDLASSRGECCSIAATFRANAGNDQATEQGLVAGINTNSVFALRDPGHGQWVRCRRSASIPWTALQSRCE</sequence>
<dbReference type="CDD" id="cd16936">
    <property type="entry name" value="HATPase_RsbW-like"/>
    <property type="match status" value="1"/>
</dbReference>
<reference evidence="3" key="1">
    <citation type="submission" date="2019-12" db="EMBL/GenBank/DDBJ databases">
        <title>Actinomadura physcomitrii sp. nov., a novel actinomycete isolated from moss [Physcomitrium sphaericum (Ludw) Fuernr].</title>
        <authorList>
            <person name="Zhuang X."/>
        </authorList>
    </citation>
    <scope>NUCLEOTIDE SEQUENCE [LARGE SCALE GENOMIC DNA]</scope>
    <source>
        <strain evidence="3">LD22</strain>
    </source>
</reference>